<proteinExistence type="predicted"/>
<dbReference type="AlphaFoldDB" id="A0A382X4F1"/>
<accession>A0A382X4F1</accession>
<protein>
    <submittedName>
        <fullName evidence="1">Uncharacterized protein</fullName>
    </submittedName>
</protein>
<reference evidence="1" key="1">
    <citation type="submission" date="2018-05" db="EMBL/GenBank/DDBJ databases">
        <authorList>
            <person name="Lanie J.A."/>
            <person name="Ng W.-L."/>
            <person name="Kazmierczak K.M."/>
            <person name="Andrzejewski T.M."/>
            <person name="Davidsen T.M."/>
            <person name="Wayne K.J."/>
            <person name="Tettelin H."/>
            <person name="Glass J.I."/>
            <person name="Rusch D."/>
            <person name="Podicherti R."/>
            <person name="Tsui H.-C.T."/>
            <person name="Winkler M.E."/>
        </authorList>
    </citation>
    <scope>NUCLEOTIDE SEQUENCE</scope>
</reference>
<gene>
    <name evidence="1" type="ORF">METZ01_LOCUS418677</name>
</gene>
<dbReference type="EMBL" id="UINC01164791">
    <property type="protein sequence ID" value="SVD65823.1"/>
    <property type="molecule type" value="Genomic_DNA"/>
</dbReference>
<name>A0A382X4F1_9ZZZZ</name>
<sequence length="26" mass="2859">MSSLFLVLPIAGLVAIFCVAIRPDRR</sequence>
<evidence type="ECO:0000313" key="1">
    <source>
        <dbReference type="EMBL" id="SVD65823.1"/>
    </source>
</evidence>
<organism evidence="1">
    <name type="scientific">marine metagenome</name>
    <dbReference type="NCBI Taxonomy" id="408172"/>
    <lineage>
        <taxon>unclassified sequences</taxon>
        <taxon>metagenomes</taxon>
        <taxon>ecological metagenomes</taxon>
    </lineage>
</organism>